<evidence type="ECO:0000313" key="8">
    <source>
        <dbReference type="Proteomes" id="UP000803884"/>
    </source>
</evidence>
<organism evidence="7 8">
    <name type="scientific">Cladosporium halotolerans</name>
    <dbReference type="NCBI Taxonomy" id="1052096"/>
    <lineage>
        <taxon>Eukaryota</taxon>
        <taxon>Fungi</taxon>
        <taxon>Dikarya</taxon>
        <taxon>Ascomycota</taxon>
        <taxon>Pezizomycotina</taxon>
        <taxon>Dothideomycetes</taxon>
        <taxon>Dothideomycetidae</taxon>
        <taxon>Cladosporiales</taxon>
        <taxon>Cladosporiaceae</taxon>
        <taxon>Cladosporium</taxon>
    </lineage>
</organism>
<evidence type="ECO:0000313" key="7">
    <source>
        <dbReference type="EMBL" id="KAL1583684.1"/>
    </source>
</evidence>
<evidence type="ECO:0008006" key="9">
    <source>
        <dbReference type="Google" id="ProtNLM"/>
    </source>
</evidence>
<protein>
    <recommendedName>
        <fullName evidence="9">DUF1682-domain-containing protein</fullName>
    </recommendedName>
</protein>
<evidence type="ECO:0000256" key="5">
    <source>
        <dbReference type="SAM" id="MobiDB-lite"/>
    </source>
</evidence>
<accession>A0AB34KL17</accession>
<dbReference type="PANTHER" id="PTHR12883">
    <property type="entry name" value="ADIPOCYTE-SPECIFIC PROTEIN 4-RELATED"/>
    <property type="match status" value="1"/>
</dbReference>
<feature type="region of interest" description="Disordered" evidence="5">
    <location>
        <begin position="406"/>
        <end position="447"/>
    </location>
</feature>
<dbReference type="GeneID" id="96008968"/>
<keyword evidence="2 6" id="KW-0812">Transmembrane</keyword>
<evidence type="ECO:0000256" key="6">
    <source>
        <dbReference type="SAM" id="Phobius"/>
    </source>
</evidence>
<dbReference type="PANTHER" id="PTHR12883:SF0">
    <property type="entry name" value="PAT COMPLEX SUBUNIT CCDC47"/>
    <property type="match status" value="1"/>
</dbReference>
<dbReference type="Pfam" id="PF07946">
    <property type="entry name" value="CCDC47"/>
    <property type="match status" value="1"/>
</dbReference>
<reference evidence="7 8" key="1">
    <citation type="journal article" date="2020" name="Microbiol. Resour. Announc.">
        <title>Draft Genome Sequence of a Cladosporium Species Isolated from the Mesophotic Ascidian Didemnum maculosum.</title>
        <authorList>
            <person name="Gioti A."/>
            <person name="Siaperas R."/>
            <person name="Nikolaivits E."/>
            <person name="Le Goff G."/>
            <person name="Ouazzani J."/>
            <person name="Kotoulas G."/>
            <person name="Topakas E."/>
        </authorList>
    </citation>
    <scope>NUCLEOTIDE SEQUENCE [LARGE SCALE GENOMIC DNA]</scope>
    <source>
        <strain evidence="7 8">TM138-S3</strain>
    </source>
</reference>
<dbReference type="GO" id="GO:0005783">
    <property type="term" value="C:endoplasmic reticulum"/>
    <property type="evidence" value="ECO:0007669"/>
    <property type="project" value="InterPro"/>
</dbReference>
<dbReference type="EMBL" id="JAAQHG020000032">
    <property type="protein sequence ID" value="KAL1583684.1"/>
    <property type="molecule type" value="Genomic_DNA"/>
</dbReference>
<evidence type="ECO:0000256" key="2">
    <source>
        <dbReference type="ARBA" id="ARBA00022692"/>
    </source>
</evidence>
<comment type="caution">
    <text evidence="7">The sequence shown here is derived from an EMBL/GenBank/DDBJ whole genome shotgun (WGS) entry which is preliminary data.</text>
</comment>
<keyword evidence="3 6" id="KW-1133">Transmembrane helix</keyword>
<dbReference type="Proteomes" id="UP000803884">
    <property type="component" value="Unassembled WGS sequence"/>
</dbReference>
<dbReference type="GO" id="GO:0016020">
    <property type="term" value="C:membrane"/>
    <property type="evidence" value="ECO:0007669"/>
    <property type="project" value="UniProtKB-SubCell"/>
</dbReference>
<dbReference type="RefSeq" id="XP_069226791.1">
    <property type="nucleotide sequence ID" value="XM_069376130.1"/>
</dbReference>
<dbReference type="AlphaFoldDB" id="A0AB34KL17"/>
<sequence length="447" mass="49782">MAAIAKVLFGGGSPASSAAPSDADFADFATAASPLAPSHAASSLSSGAAAAASTTGSPSVYYSNEGRPYTAWYRVWERTSLADFYQELFIIPIILVIVLVNIVGTRANRSRAKKWASTYLPMLDSEFASVGFGGRKSLRVGDVKQDGIAQAVTGSTDVPADLLKEKSKSEYVAYATGRQNVAWLDIRISLYKRNNPLAWFGELATSFFTESFPAPAERVEATAYCFDGKEKTLLPMAPASKDSTYDGFVWAIVHKDKMRTLRDERYDISLTSTKDHPKLPQWATVMSESAEVTEAMLTPDLIKAVTDAGEDLEALIITDQPIDAPKKLDDLVPRKRIYLSMRLNPKPASTSLFATFLRLPDHLVSTAHFRPEALRKVRATREEEARKLRKLDDEEKAEERRVAAEKLKKEERDRRLGKMSAEEQRKFLQKEKEQENRKMTKKRTQRG</sequence>
<dbReference type="GO" id="GO:0005509">
    <property type="term" value="F:calcium ion binding"/>
    <property type="evidence" value="ECO:0007669"/>
    <property type="project" value="InterPro"/>
</dbReference>
<evidence type="ECO:0000256" key="4">
    <source>
        <dbReference type="ARBA" id="ARBA00023136"/>
    </source>
</evidence>
<dbReference type="InterPro" id="IPR012879">
    <property type="entry name" value="CCDC47"/>
</dbReference>
<name>A0AB34KL17_9PEZI</name>
<feature type="transmembrane region" description="Helical" evidence="6">
    <location>
        <begin position="84"/>
        <end position="104"/>
    </location>
</feature>
<keyword evidence="8" id="KW-1185">Reference proteome</keyword>
<gene>
    <name evidence="7" type="ORF">WHR41_07526</name>
</gene>
<comment type="subcellular location">
    <subcellularLocation>
        <location evidence="1">Membrane</location>
        <topology evidence="1">Single-pass membrane protein</topology>
    </subcellularLocation>
</comment>
<dbReference type="GO" id="GO:0032469">
    <property type="term" value="P:endoplasmic reticulum calcium ion homeostasis"/>
    <property type="evidence" value="ECO:0007669"/>
    <property type="project" value="InterPro"/>
</dbReference>
<proteinExistence type="predicted"/>
<evidence type="ECO:0000256" key="3">
    <source>
        <dbReference type="ARBA" id="ARBA00022989"/>
    </source>
</evidence>
<keyword evidence="4 6" id="KW-0472">Membrane</keyword>
<feature type="compositionally biased region" description="Basic and acidic residues" evidence="5">
    <location>
        <begin position="406"/>
        <end position="438"/>
    </location>
</feature>
<evidence type="ECO:0000256" key="1">
    <source>
        <dbReference type="ARBA" id="ARBA00004167"/>
    </source>
</evidence>